<protein>
    <submittedName>
        <fullName evidence="2">Uncharacterized protein</fullName>
    </submittedName>
</protein>
<keyword evidence="1" id="KW-0812">Transmembrane</keyword>
<reference evidence="2 3" key="1">
    <citation type="submission" date="2018-03" db="EMBL/GenBank/DDBJ databases">
        <title>Genome sequencing of Phreatobacter sp.</title>
        <authorList>
            <person name="Kim S.-J."/>
            <person name="Heo J."/>
            <person name="Kwon S.-W."/>
        </authorList>
    </citation>
    <scope>NUCLEOTIDE SEQUENCE [LARGE SCALE GENOMIC DNA]</scope>
    <source>
        <strain evidence="2 3">S-12</strain>
    </source>
</reference>
<dbReference type="Proteomes" id="UP000237889">
    <property type="component" value="Chromosome"/>
</dbReference>
<name>A0A2S0NFV5_9HYPH</name>
<keyword evidence="1" id="KW-1133">Transmembrane helix</keyword>
<gene>
    <name evidence="2" type="ORF">C6569_19525</name>
</gene>
<accession>A0A2S0NFV5</accession>
<proteinExistence type="predicted"/>
<evidence type="ECO:0000256" key="1">
    <source>
        <dbReference type="SAM" id="Phobius"/>
    </source>
</evidence>
<feature type="transmembrane region" description="Helical" evidence="1">
    <location>
        <begin position="6"/>
        <end position="26"/>
    </location>
</feature>
<organism evidence="2 3">
    <name type="scientific">Phreatobacter cathodiphilus</name>
    <dbReference type="NCBI Taxonomy" id="1868589"/>
    <lineage>
        <taxon>Bacteria</taxon>
        <taxon>Pseudomonadati</taxon>
        <taxon>Pseudomonadota</taxon>
        <taxon>Alphaproteobacteria</taxon>
        <taxon>Hyphomicrobiales</taxon>
        <taxon>Phreatobacteraceae</taxon>
        <taxon>Phreatobacter</taxon>
    </lineage>
</organism>
<evidence type="ECO:0000313" key="2">
    <source>
        <dbReference type="EMBL" id="AVO47064.1"/>
    </source>
</evidence>
<keyword evidence="3" id="KW-1185">Reference proteome</keyword>
<keyword evidence="1" id="KW-0472">Membrane</keyword>
<dbReference type="KEGG" id="phr:C6569_19525"/>
<dbReference type="OrthoDB" id="9792137at2"/>
<dbReference type="EMBL" id="CP027668">
    <property type="protein sequence ID" value="AVO47064.1"/>
    <property type="molecule type" value="Genomic_DNA"/>
</dbReference>
<evidence type="ECO:0000313" key="3">
    <source>
        <dbReference type="Proteomes" id="UP000237889"/>
    </source>
</evidence>
<sequence length="138" mass="14911">MSGNNNTTLTIIGLVSVATIFGAYAYEKGLLPKIGAWFGSGVIAGQMPVCESSTARSLLREAIDKSPRAIQSGLKVSEIGTIKDYAEDPSLAASTTVEMRFCQATVFTNAGSGQVHFVMKWVDPDKSRLWLETTVWTF</sequence>
<dbReference type="RefSeq" id="WP_106750434.1">
    <property type="nucleotide sequence ID" value="NZ_CP027668.1"/>
</dbReference>
<dbReference type="AlphaFoldDB" id="A0A2S0NFV5"/>